<comment type="caution">
    <text evidence="1">The sequence shown here is derived from an EMBL/GenBank/DDBJ whole genome shotgun (WGS) entry which is preliminary data.</text>
</comment>
<dbReference type="PANTHER" id="PTHR40053">
    <property type="entry name" value="SPORULATION-CONTROL PROTEIN SPO0M"/>
    <property type="match status" value="1"/>
</dbReference>
<dbReference type="PANTHER" id="PTHR40053:SF1">
    <property type="entry name" value="SPORULATION-CONTROL PROTEIN SPO0M"/>
    <property type="match status" value="1"/>
</dbReference>
<dbReference type="EMBL" id="JAGEOK010000024">
    <property type="protein sequence ID" value="MBO2442302.1"/>
    <property type="molecule type" value="Genomic_DNA"/>
</dbReference>
<sequence length="304" mass="33596">MLTRRPSLPNDRKGWARPIEGAEWIGFALDQCEGAAFVMFKRLQRRFGGGAVDVDTQVLAGVTRPGDTFPGQVILRAVDEDVTVESLVLRVVAEYAHLDTGEAEVDEIGYQYVDGPFTVGKEPRQARFSLRLPWETPITELAGLALGPVLRLQTFLDDVNGQDAADHDLLHVSSLPLHEAIMDAFALSGWTFQSSRLAGERVPAADQIFDFHQSFILAERSPAAGGPDQLEVVFLTNAVGCEVFVRPAAPEGRYWNDRPAAHRFIAAHHDLDRVDWSAEIRRWLSEAGHAAPPGIDRVRRAEGR</sequence>
<evidence type="ECO:0000313" key="2">
    <source>
        <dbReference type="Proteomes" id="UP000666915"/>
    </source>
</evidence>
<reference evidence="1 2" key="1">
    <citation type="submission" date="2021-03" db="EMBL/GenBank/DDBJ databases">
        <authorList>
            <person name="Kanchanasin P."/>
            <person name="Saeng-In P."/>
            <person name="Phongsopitanun W."/>
            <person name="Yuki M."/>
            <person name="Kudo T."/>
            <person name="Ohkuma M."/>
            <person name="Tanasupawat S."/>
        </authorList>
    </citation>
    <scope>NUCLEOTIDE SEQUENCE [LARGE SCALE GENOMIC DNA]</scope>
    <source>
        <strain evidence="1 2">L46</strain>
    </source>
</reference>
<organism evidence="1 2">
    <name type="scientific">Actinomadura nitritigenes</name>
    <dbReference type="NCBI Taxonomy" id="134602"/>
    <lineage>
        <taxon>Bacteria</taxon>
        <taxon>Bacillati</taxon>
        <taxon>Actinomycetota</taxon>
        <taxon>Actinomycetes</taxon>
        <taxon>Streptosporangiales</taxon>
        <taxon>Thermomonosporaceae</taxon>
        <taxon>Actinomadura</taxon>
    </lineage>
</organism>
<keyword evidence="2" id="KW-1185">Reference proteome</keyword>
<evidence type="ECO:0000313" key="1">
    <source>
        <dbReference type="EMBL" id="MBO2442302.1"/>
    </source>
</evidence>
<dbReference type="Proteomes" id="UP000666915">
    <property type="component" value="Unassembled WGS sequence"/>
</dbReference>
<dbReference type="Pfam" id="PF07070">
    <property type="entry name" value="Spo0M"/>
    <property type="match status" value="1"/>
</dbReference>
<name>A0ABS3R7U0_9ACTN</name>
<protein>
    <submittedName>
        <fullName evidence="1">Sporulation protein</fullName>
    </submittedName>
</protein>
<proteinExistence type="predicted"/>
<accession>A0ABS3R7U0</accession>
<dbReference type="InterPro" id="IPR009776">
    <property type="entry name" value="Spore_0_M"/>
</dbReference>
<dbReference type="RefSeq" id="WP_208270629.1">
    <property type="nucleotide sequence ID" value="NZ_BAAAGM010000007.1"/>
</dbReference>
<gene>
    <name evidence="1" type="ORF">J4557_32730</name>
</gene>